<sequence>MSQTPSTSTSSSNFRAVFVSALIEYEKKTKTDLHTHPLVTQLQSCQSSSDILSVLRDKVNEFDQSRSHNERLSSWLGPTINVLYAFSATLGEGVGLIFSPAKVISAGVGVLLDVDASQEALTDLFERIENFFKRLESYTEVSPTDAMTDMIVKIMVEVLNIFAIATKEMKQGRAIFQEACGKERHRRRVGEIRQIDAGRGPDGGCADPEADTQRR</sequence>
<organism evidence="3 4">
    <name type="scientific">Lactarius akahatsu</name>
    <dbReference type="NCBI Taxonomy" id="416441"/>
    <lineage>
        <taxon>Eukaryota</taxon>
        <taxon>Fungi</taxon>
        <taxon>Dikarya</taxon>
        <taxon>Basidiomycota</taxon>
        <taxon>Agaricomycotina</taxon>
        <taxon>Agaricomycetes</taxon>
        <taxon>Russulales</taxon>
        <taxon>Russulaceae</taxon>
        <taxon>Lactarius</taxon>
    </lineage>
</organism>
<evidence type="ECO:0000313" key="4">
    <source>
        <dbReference type="Proteomes" id="UP001201163"/>
    </source>
</evidence>
<name>A0AAD4L3K5_9AGAM</name>
<evidence type="ECO:0000256" key="1">
    <source>
        <dbReference type="SAM" id="MobiDB-lite"/>
    </source>
</evidence>
<dbReference type="EMBL" id="JAKELL010000239">
    <property type="protein sequence ID" value="KAH8978233.1"/>
    <property type="molecule type" value="Genomic_DNA"/>
</dbReference>
<protein>
    <recommendedName>
        <fullName evidence="2">Fungal STAND N-terminal Goodbye domain-containing protein</fullName>
    </recommendedName>
</protein>
<dbReference type="Pfam" id="PF17109">
    <property type="entry name" value="Goodbye"/>
    <property type="match status" value="1"/>
</dbReference>
<keyword evidence="4" id="KW-1185">Reference proteome</keyword>
<feature type="domain" description="Fungal STAND N-terminal Goodbye" evidence="2">
    <location>
        <begin position="20"/>
        <end position="138"/>
    </location>
</feature>
<comment type="caution">
    <text evidence="3">The sequence shown here is derived from an EMBL/GenBank/DDBJ whole genome shotgun (WGS) entry which is preliminary data.</text>
</comment>
<proteinExistence type="predicted"/>
<dbReference type="InterPro" id="IPR031350">
    <property type="entry name" value="Goodbye_dom"/>
</dbReference>
<dbReference type="Proteomes" id="UP001201163">
    <property type="component" value="Unassembled WGS sequence"/>
</dbReference>
<accession>A0AAD4L3K5</accession>
<feature type="region of interest" description="Disordered" evidence="1">
    <location>
        <begin position="191"/>
        <end position="215"/>
    </location>
</feature>
<reference evidence="3" key="1">
    <citation type="submission" date="2022-01" db="EMBL/GenBank/DDBJ databases">
        <title>Comparative genomics reveals a dynamic genome evolution in the ectomycorrhizal milk-cap (Lactarius) mushrooms.</title>
        <authorList>
            <consortium name="DOE Joint Genome Institute"/>
            <person name="Lebreton A."/>
            <person name="Tang N."/>
            <person name="Kuo A."/>
            <person name="LaButti K."/>
            <person name="Drula E."/>
            <person name="Barry K."/>
            <person name="Clum A."/>
            <person name="Lipzen A."/>
            <person name="Mousain D."/>
            <person name="Ng V."/>
            <person name="Wang R."/>
            <person name="Wang X."/>
            <person name="Dai Y."/>
            <person name="Henrissat B."/>
            <person name="Grigoriev I.V."/>
            <person name="Guerin-Laguette A."/>
            <person name="Yu F."/>
            <person name="Martin F.M."/>
        </authorList>
    </citation>
    <scope>NUCLEOTIDE SEQUENCE</scope>
    <source>
        <strain evidence="3">QP</strain>
    </source>
</reference>
<evidence type="ECO:0000259" key="2">
    <source>
        <dbReference type="Pfam" id="PF17109"/>
    </source>
</evidence>
<evidence type="ECO:0000313" key="3">
    <source>
        <dbReference type="EMBL" id="KAH8978233.1"/>
    </source>
</evidence>
<gene>
    <name evidence="3" type="ORF">EDB92DRAFT_606927</name>
</gene>
<dbReference type="AlphaFoldDB" id="A0AAD4L3K5"/>